<sequence>MVGHAGARLLADVADATGLTGAFGEALAGLRQRQGGHDPGRVAVDLAVMIADGGEAIADLAVLLRDQADLFGAVASDPTAWRLLSGMDSEALARLRMARARAREVAWAQTCETRGGLPAATAAGLPIPGLVLDLDASIVICHSEKESATRTWKKTFGYHPLFCFLDNTREALSGLLHEGRVGSNTTADHITVLDSALEQIPDAHRYGTEVIIRCDSAGCTQGFLAHIRSLREHGINTFFSVPLPTVTTTCGTGPKSTQSLYSIDPVTAAVGRDRPALPVGRHSLVDLAVAATMILERVAEPPRAGGDILAMHAERVRASPPVRGRRIATFWP</sequence>
<protein>
    <recommendedName>
        <fullName evidence="1">Transposase DDE domain-containing protein</fullName>
    </recommendedName>
</protein>
<dbReference type="Pfam" id="PF13701">
    <property type="entry name" value="DDE_Tnp_1_4"/>
    <property type="match status" value="1"/>
</dbReference>
<dbReference type="InterPro" id="IPR025668">
    <property type="entry name" value="Tnp_DDE_dom"/>
</dbReference>
<keyword evidence="3" id="KW-1185">Reference proteome</keyword>
<proteinExistence type="predicted"/>
<gene>
    <name evidence="2" type="ORF">Vlu01_45120</name>
</gene>
<feature type="domain" description="Transposase DDE" evidence="1">
    <location>
        <begin position="2"/>
        <end position="228"/>
    </location>
</feature>
<organism evidence="2 3">
    <name type="scientific">Micromonospora lutea</name>
    <dbReference type="NCBI Taxonomy" id="419825"/>
    <lineage>
        <taxon>Bacteria</taxon>
        <taxon>Bacillati</taxon>
        <taxon>Actinomycetota</taxon>
        <taxon>Actinomycetes</taxon>
        <taxon>Micromonosporales</taxon>
        <taxon>Micromonosporaceae</taxon>
        <taxon>Micromonospora</taxon>
    </lineage>
</organism>
<dbReference type="EMBL" id="BOPB01000028">
    <property type="protein sequence ID" value="GIJ23888.1"/>
    <property type="molecule type" value="Genomic_DNA"/>
</dbReference>
<accession>A0ABQ4J105</accession>
<evidence type="ECO:0000259" key="1">
    <source>
        <dbReference type="Pfam" id="PF13701"/>
    </source>
</evidence>
<dbReference type="Proteomes" id="UP000643165">
    <property type="component" value="Unassembled WGS sequence"/>
</dbReference>
<comment type="caution">
    <text evidence="2">The sequence shown here is derived from an EMBL/GenBank/DDBJ whole genome shotgun (WGS) entry which is preliminary data.</text>
</comment>
<name>A0ABQ4J105_9ACTN</name>
<reference evidence="2 3" key="1">
    <citation type="submission" date="2021-01" db="EMBL/GenBank/DDBJ databases">
        <title>Whole genome shotgun sequence of Verrucosispora lutea NBRC 106530.</title>
        <authorList>
            <person name="Komaki H."/>
            <person name="Tamura T."/>
        </authorList>
    </citation>
    <scope>NUCLEOTIDE SEQUENCE [LARGE SCALE GENOMIC DNA]</scope>
    <source>
        <strain evidence="2 3">NBRC 106530</strain>
    </source>
</reference>
<evidence type="ECO:0000313" key="3">
    <source>
        <dbReference type="Proteomes" id="UP000643165"/>
    </source>
</evidence>
<evidence type="ECO:0000313" key="2">
    <source>
        <dbReference type="EMBL" id="GIJ23888.1"/>
    </source>
</evidence>